<feature type="region of interest" description="Disordered" evidence="1">
    <location>
        <begin position="12"/>
        <end position="42"/>
    </location>
</feature>
<reference evidence="2 3" key="1">
    <citation type="submission" date="2019-06" db="EMBL/GenBank/DDBJ databases">
        <title>WGS assembly of Gossypium darwinii.</title>
        <authorList>
            <person name="Chen Z.J."/>
            <person name="Sreedasyam A."/>
            <person name="Ando A."/>
            <person name="Song Q."/>
            <person name="De L."/>
            <person name="Hulse-Kemp A."/>
            <person name="Ding M."/>
            <person name="Ye W."/>
            <person name="Kirkbride R."/>
            <person name="Jenkins J."/>
            <person name="Plott C."/>
            <person name="Lovell J."/>
            <person name="Lin Y.-M."/>
            <person name="Vaughn R."/>
            <person name="Liu B."/>
            <person name="Li W."/>
            <person name="Simpson S."/>
            <person name="Scheffler B."/>
            <person name="Saski C."/>
            <person name="Grover C."/>
            <person name="Hu G."/>
            <person name="Conover J."/>
            <person name="Carlson J."/>
            <person name="Shu S."/>
            <person name="Boston L."/>
            <person name="Williams M."/>
            <person name="Peterson D."/>
            <person name="Mcgee K."/>
            <person name="Jones D."/>
            <person name="Wendel J."/>
            <person name="Stelly D."/>
            <person name="Grimwood J."/>
            <person name="Schmutz J."/>
        </authorList>
    </citation>
    <scope>NUCLEOTIDE SEQUENCE [LARGE SCALE GENOMIC DNA]</scope>
    <source>
        <strain evidence="2">1808015.09</strain>
    </source>
</reference>
<evidence type="ECO:0000313" key="3">
    <source>
        <dbReference type="Proteomes" id="UP000323506"/>
    </source>
</evidence>
<dbReference type="Proteomes" id="UP000323506">
    <property type="component" value="Chromosome D02"/>
</dbReference>
<name>A0A5D2DA03_GOSDA</name>
<proteinExistence type="predicted"/>
<keyword evidence="3" id="KW-1185">Reference proteome</keyword>
<sequence length="101" mass="10869">MGTSRATRICRFSTSMRTSTKRRKGRGSVEKKAKVNTASKSDESLAKMTSSFLDSDTADPEAASSKKTIRDASYFACRLIPLTAADGGTSIKVTTTFYTIG</sequence>
<dbReference type="EMBL" id="CM017702">
    <property type="protein sequence ID" value="TYG78577.1"/>
    <property type="molecule type" value="Genomic_DNA"/>
</dbReference>
<protein>
    <submittedName>
        <fullName evidence="2">Uncharacterized protein</fullName>
    </submittedName>
</protein>
<evidence type="ECO:0000256" key="1">
    <source>
        <dbReference type="SAM" id="MobiDB-lite"/>
    </source>
</evidence>
<gene>
    <name evidence="2" type="ORF">ES288_D02G070600v1</name>
</gene>
<organism evidence="2 3">
    <name type="scientific">Gossypium darwinii</name>
    <name type="common">Darwin's cotton</name>
    <name type="synonym">Gossypium barbadense var. darwinii</name>
    <dbReference type="NCBI Taxonomy" id="34276"/>
    <lineage>
        <taxon>Eukaryota</taxon>
        <taxon>Viridiplantae</taxon>
        <taxon>Streptophyta</taxon>
        <taxon>Embryophyta</taxon>
        <taxon>Tracheophyta</taxon>
        <taxon>Spermatophyta</taxon>
        <taxon>Magnoliopsida</taxon>
        <taxon>eudicotyledons</taxon>
        <taxon>Gunneridae</taxon>
        <taxon>Pentapetalae</taxon>
        <taxon>rosids</taxon>
        <taxon>malvids</taxon>
        <taxon>Malvales</taxon>
        <taxon>Malvaceae</taxon>
        <taxon>Malvoideae</taxon>
        <taxon>Gossypium</taxon>
    </lineage>
</organism>
<evidence type="ECO:0000313" key="2">
    <source>
        <dbReference type="EMBL" id="TYG78577.1"/>
    </source>
</evidence>
<dbReference type="AlphaFoldDB" id="A0A5D2DA03"/>
<accession>A0A5D2DA03</accession>